<dbReference type="PANTHER" id="PTHR43798">
    <property type="entry name" value="MONOACYLGLYCEROL LIPASE"/>
    <property type="match status" value="1"/>
</dbReference>
<dbReference type="Gene3D" id="3.40.50.1820">
    <property type="entry name" value="alpha/beta hydrolase"/>
    <property type="match status" value="1"/>
</dbReference>
<evidence type="ECO:0000313" key="2">
    <source>
        <dbReference type="EMBL" id="MFE8700806.1"/>
    </source>
</evidence>
<accession>A0ABW6K9B9</accession>
<feature type="domain" description="AB hydrolase-1" evidence="1">
    <location>
        <begin position="52"/>
        <end position="155"/>
    </location>
</feature>
<gene>
    <name evidence="2" type="ORF">ACFYKX_09285</name>
</gene>
<dbReference type="InterPro" id="IPR000073">
    <property type="entry name" value="AB_hydrolase_1"/>
</dbReference>
<comment type="caution">
    <text evidence="2">The sequence shown here is derived from an EMBL/GenBank/DDBJ whole genome shotgun (WGS) entry which is preliminary data.</text>
</comment>
<dbReference type="SUPFAM" id="SSF53474">
    <property type="entry name" value="alpha/beta-Hydrolases"/>
    <property type="match status" value="1"/>
</dbReference>
<dbReference type="GO" id="GO:0016787">
    <property type="term" value="F:hydrolase activity"/>
    <property type="evidence" value="ECO:0007669"/>
    <property type="project" value="UniProtKB-KW"/>
</dbReference>
<keyword evidence="3" id="KW-1185">Reference proteome</keyword>
<dbReference type="InterPro" id="IPR029058">
    <property type="entry name" value="AB_hydrolase_fold"/>
</dbReference>
<dbReference type="Pfam" id="PF00561">
    <property type="entry name" value="Abhydrolase_1"/>
    <property type="match status" value="1"/>
</dbReference>
<dbReference type="EMBL" id="JBIACK010000003">
    <property type="protein sequence ID" value="MFE8700806.1"/>
    <property type="molecule type" value="Genomic_DNA"/>
</dbReference>
<dbReference type="PRINTS" id="PR00111">
    <property type="entry name" value="ABHYDROLASE"/>
</dbReference>
<keyword evidence="2" id="KW-0378">Hydrolase</keyword>
<proteinExistence type="predicted"/>
<dbReference type="Proteomes" id="UP001601059">
    <property type="component" value="Unassembled WGS sequence"/>
</dbReference>
<dbReference type="RefSeq" id="WP_389360340.1">
    <property type="nucleotide sequence ID" value="NZ_JBIACK010000003.1"/>
</dbReference>
<protein>
    <submittedName>
        <fullName evidence="2">Alpha/beta fold hydrolase</fullName>
    </submittedName>
</protein>
<evidence type="ECO:0000313" key="3">
    <source>
        <dbReference type="Proteomes" id="UP001601059"/>
    </source>
</evidence>
<organism evidence="2 3">
    <name type="scientific">Cytobacillus spartinae</name>
    <dbReference type="NCBI Taxonomy" id="3299023"/>
    <lineage>
        <taxon>Bacteria</taxon>
        <taxon>Bacillati</taxon>
        <taxon>Bacillota</taxon>
        <taxon>Bacilli</taxon>
        <taxon>Bacillales</taxon>
        <taxon>Bacillaceae</taxon>
        <taxon>Cytobacillus</taxon>
    </lineage>
</organism>
<name>A0ABW6K9B9_9BACI</name>
<evidence type="ECO:0000259" key="1">
    <source>
        <dbReference type="Pfam" id="PF00561"/>
    </source>
</evidence>
<sequence length="292" mass="33076">MISIFKDDKAEMEYYHFYDKSLEMVGTPYSTKNIQTSFGETHILVFGDLSKKPLLLLHGMTMSSTMWYPNIKHLISERCVFAIDTIGDFGKSKAKTMIKNKKQAAQWLLEVMDGLKLDSCDLGGHSMGGFLALNFAITYPERVSKLLLFAPAATFSKMSPLIFIKIYPALLFHTEKLIDKAFLWFSGTKKPLHPIFRDQVIAGYSNAKPVLRVMPSVFTEEVFQNFHPPTLLLVGENEVIYPARKTIANAKRYIPNLETQIIPGANHSLTIEYADIVNEQIINFLVKNNGNK</sequence>
<dbReference type="InterPro" id="IPR050266">
    <property type="entry name" value="AB_hydrolase_sf"/>
</dbReference>
<reference evidence="2 3" key="1">
    <citation type="submission" date="2024-08" db="EMBL/GenBank/DDBJ databases">
        <title>Two novel Cytobacillus novel species.</title>
        <authorList>
            <person name="Liu G."/>
        </authorList>
    </citation>
    <scope>NUCLEOTIDE SEQUENCE [LARGE SCALE GENOMIC DNA]</scope>
    <source>
        <strain evidence="2 3">FJAT-54145</strain>
    </source>
</reference>